<dbReference type="AlphaFoldDB" id="A0AAE4Z5A7"/>
<dbReference type="Proteomes" id="UP000702544">
    <property type="component" value="Unassembled WGS sequence"/>
</dbReference>
<evidence type="ECO:0000313" key="1">
    <source>
        <dbReference type="EMBL" id="NIR74045.1"/>
    </source>
</evidence>
<name>A0AAE4Z5A7_9BACT</name>
<accession>A0AAE4Z5A7</accession>
<reference evidence="1 2" key="1">
    <citation type="submission" date="2020-01" db="EMBL/GenBank/DDBJ databases">
        <title>Genomes assembled from Gulf of Kutch pelagic sediment metagenomes.</title>
        <authorList>
            <person name="Chandrashekar M."/>
            <person name="Mahajan M.S."/>
            <person name="Dave K.J."/>
            <person name="Vatsa P."/>
            <person name="Nathani N.M."/>
        </authorList>
    </citation>
    <scope>NUCLEOTIDE SEQUENCE [LARGE SCALE GENOMIC DNA]</scope>
    <source>
        <strain evidence="1">KS3-K002</strain>
    </source>
</reference>
<comment type="caution">
    <text evidence="1">The sequence shown here is derived from an EMBL/GenBank/DDBJ whole genome shotgun (WGS) entry which is preliminary data.</text>
</comment>
<dbReference type="InterPro" id="IPR036280">
    <property type="entry name" value="Multihaem_cyt_sf"/>
</dbReference>
<proteinExistence type="predicted"/>
<dbReference type="EMBL" id="JAACAK010000018">
    <property type="protein sequence ID" value="NIR74045.1"/>
    <property type="molecule type" value="Genomic_DNA"/>
</dbReference>
<gene>
    <name evidence="1" type="ORF">GWO12_02845</name>
</gene>
<sequence>MTHAIKETDVQGNANYVITQPRRYMFALRDGTSARFVRDFLIRAYPRHHVESLQHRLFKSPEFCAACHKQFIDEEINQVGWVQLQNQYDNWRKSRWNEPGDPTVTIECRECHMPLSDSYDPAHGDPLDYNRTADDGKHRSHRFLAANQFMPLALELEGGEEHVELTEKWLRGEIEIPEIADKWREGPAVPIELVVPERVEPGGQVRIQAVLTNNKVGHDFPTGPLDIIQAWVEIVVTDSDGSVIYESGRKDARHFIEPGSFIFKAEPVDQYGNLIDRHNLWEMVGVRYRRAMFPGFSDRAEFVFSCPATLVAATGDGGGQVPLDEEVELRAPGDGTTLHVSARLMYRKVDQFLLNFLFGEDAGLTAPVTVMSEDEAVIRVVEG</sequence>
<evidence type="ECO:0000313" key="2">
    <source>
        <dbReference type="Proteomes" id="UP000702544"/>
    </source>
</evidence>
<evidence type="ECO:0008006" key="3">
    <source>
        <dbReference type="Google" id="ProtNLM"/>
    </source>
</evidence>
<dbReference type="SUPFAM" id="SSF48695">
    <property type="entry name" value="Multiheme cytochromes"/>
    <property type="match status" value="1"/>
</dbReference>
<organism evidence="1 2">
    <name type="scientific">Candidatus Kutchimonas denitrificans</name>
    <dbReference type="NCBI Taxonomy" id="3056748"/>
    <lineage>
        <taxon>Bacteria</taxon>
        <taxon>Pseudomonadati</taxon>
        <taxon>Gemmatimonadota</taxon>
        <taxon>Gemmatimonadia</taxon>
        <taxon>Candidatus Palauibacterales</taxon>
        <taxon>Candidatus Palauibacteraceae</taxon>
        <taxon>Candidatus Kutchimonas</taxon>
    </lineage>
</organism>
<protein>
    <recommendedName>
        <fullName evidence="3">Cytochrome c-552/4 domain-containing protein</fullName>
    </recommendedName>
</protein>